<reference evidence="2 3" key="1">
    <citation type="submission" date="2020-02" db="EMBL/GenBank/DDBJ databases">
        <title>Whole-genome analyses of novel actinobacteria.</title>
        <authorList>
            <person name="Sahin N."/>
            <person name="Tatar D."/>
        </authorList>
    </citation>
    <scope>NUCLEOTIDE SEQUENCE [LARGE SCALE GENOMIC DNA]</scope>
    <source>
        <strain evidence="2 3">SB3404</strain>
    </source>
</reference>
<evidence type="ECO:0008006" key="4">
    <source>
        <dbReference type="Google" id="ProtNLM"/>
    </source>
</evidence>
<proteinExistence type="predicted"/>
<dbReference type="AlphaFoldDB" id="A0A6G4WW85"/>
<accession>A0A6G4WW85</accession>
<feature type="transmembrane region" description="Helical" evidence="1">
    <location>
        <begin position="41"/>
        <end position="63"/>
    </location>
</feature>
<evidence type="ECO:0000313" key="2">
    <source>
        <dbReference type="EMBL" id="NGO69549.1"/>
    </source>
</evidence>
<feature type="transmembrane region" description="Helical" evidence="1">
    <location>
        <begin position="69"/>
        <end position="88"/>
    </location>
</feature>
<name>A0A6G4WW85_9ACTN</name>
<evidence type="ECO:0000256" key="1">
    <source>
        <dbReference type="SAM" id="Phobius"/>
    </source>
</evidence>
<gene>
    <name evidence="2" type="ORF">G5C65_14535</name>
</gene>
<keyword evidence="1" id="KW-1133">Transmembrane helix</keyword>
<organism evidence="2 3">
    <name type="scientific">Streptomyces boncukensis</name>
    <dbReference type="NCBI Taxonomy" id="2711219"/>
    <lineage>
        <taxon>Bacteria</taxon>
        <taxon>Bacillati</taxon>
        <taxon>Actinomycetota</taxon>
        <taxon>Actinomycetes</taxon>
        <taxon>Kitasatosporales</taxon>
        <taxon>Streptomycetaceae</taxon>
        <taxon>Streptomyces</taxon>
    </lineage>
</organism>
<keyword evidence="1" id="KW-0472">Membrane</keyword>
<dbReference type="Proteomes" id="UP000477722">
    <property type="component" value="Unassembled WGS sequence"/>
</dbReference>
<keyword evidence="3" id="KW-1185">Reference proteome</keyword>
<dbReference type="RefSeq" id="WP_165299235.1">
    <property type="nucleotide sequence ID" value="NZ_JAAKZZ010000124.1"/>
</dbReference>
<dbReference type="EMBL" id="JAAKZZ010000124">
    <property type="protein sequence ID" value="NGO69549.1"/>
    <property type="molecule type" value="Genomic_DNA"/>
</dbReference>
<keyword evidence="1" id="KW-0812">Transmembrane</keyword>
<comment type="caution">
    <text evidence="2">The sequence shown here is derived from an EMBL/GenBank/DDBJ whole genome shotgun (WGS) entry which is preliminary data.</text>
</comment>
<protein>
    <recommendedName>
        <fullName evidence="4">Integral membrane protein</fullName>
    </recommendedName>
</protein>
<sequence>MPLAFLTADREPDAQADAAVPLPHAGSDTWRRPYRPGPWRVGGGAILLLLASYLLFSAMIIAFTGSLPGAAGAAGGGLLVIVFALRLLRAGVWVSAHGLRQTTLFRTSTLSWGEVGALRTVQGPVRWLGLPRTVQGEALTRSPGPRTAPQVLLTDHNADFLARREAFDRAADVIEGWAAQSRP</sequence>
<evidence type="ECO:0000313" key="3">
    <source>
        <dbReference type="Proteomes" id="UP000477722"/>
    </source>
</evidence>